<evidence type="ECO:0000256" key="7">
    <source>
        <dbReference type="ARBA" id="ARBA00023224"/>
    </source>
</evidence>
<dbReference type="Proteomes" id="UP000027135">
    <property type="component" value="Unassembled WGS sequence"/>
</dbReference>
<dbReference type="PANTHER" id="PTHR21143">
    <property type="entry name" value="INVERTEBRATE GUSTATORY RECEPTOR"/>
    <property type="match status" value="1"/>
</dbReference>
<feature type="transmembrane region" description="Helical" evidence="8">
    <location>
        <begin position="135"/>
        <end position="159"/>
    </location>
</feature>
<evidence type="ECO:0000256" key="2">
    <source>
        <dbReference type="ARBA" id="ARBA00022475"/>
    </source>
</evidence>
<keyword evidence="7 8" id="KW-0807">Transducer</keyword>
<evidence type="ECO:0000256" key="6">
    <source>
        <dbReference type="ARBA" id="ARBA00023170"/>
    </source>
</evidence>
<gene>
    <name evidence="9" type="ORF">L798_05735</name>
</gene>
<evidence type="ECO:0000313" key="9">
    <source>
        <dbReference type="EMBL" id="KDR19909.1"/>
    </source>
</evidence>
<organism evidence="9 10">
    <name type="scientific">Zootermopsis nevadensis</name>
    <name type="common">Dampwood termite</name>
    <dbReference type="NCBI Taxonomy" id="136037"/>
    <lineage>
        <taxon>Eukaryota</taxon>
        <taxon>Metazoa</taxon>
        <taxon>Ecdysozoa</taxon>
        <taxon>Arthropoda</taxon>
        <taxon>Hexapoda</taxon>
        <taxon>Insecta</taxon>
        <taxon>Pterygota</taxon>
        <taxon>Neoptera</taxon>
        <taxon>Polyneoptera</taxon>
        <taxon>Dictyoptera</taxon>
        <taxon>Blattodea</taxon>
        <taxon>Blattoidea</taxon>
        <taxon>Termitoidae</taxon>
        <taxon>Termopsidae</taxon>
        <taxon>Zootermopsis</taxon>
    </lineage>
</organism>
<comment type="similarity">
    <text evidence="8">Belongs to the insect chemoreceptor superfamily. Gustatory receptor (GR) family.</text>
</comment>
<feature type="transmembrane region" description="Helical" evidence="8">
    <location>
        <begin position="44"/>
        <end position="67"/>
    </location>
</feature>
<dbReference type="GO" id="GO:0008049">
    <property type="term" value="P:male courtship behavior"/>
    <property type="evidence" value="ECO:0007669"/>
    <property type="project" value="TreeGrafter"/>
</dbReference>
<comment type="function">
    <text evidence="8">Gustatory receptor which mediates acceptance or avoidance behavior, depending on its substrates.</text>
</comment>
<keyword evidence="4 8" id="KW-1133">Transmembrane helix</keyword>
<dbReference type="InParanoid" id="A0A067RKE6"/>
<feature type="transmembrane region" description="Helical" evidence="8">
    <location>
        <begin position="416"/>
        <end position="434"/>
    </location>
</feature>
<evidence type="ECO:0000256" key="3">
    <source>
        <dbReference type="ARBA" id="ARBA00022692"/>
    </source>
</evidence>
<evidence type="ECO:0000313" key="10">
    <source>
        <dbReference type="Proteomes" id="UP000027135"/>
    </source>
</evidence>
<keyword evidence="10" id="KW-1185">Reference proteome</keyword>
<evidence type="ECO:0000256" key="5">
    <source>
        <dbReference type="ARBA" id="ARBA00023136"/>
    </source>
</evidence>
<reference evidence="9 10" key="1">
    <citation type="journal article" date="2014" name="Nat. Commun.">
        <title>Molecular traces of alternative social organization in a termite genome.</title>
        <authorList>
            <person name="Terrapon N."/>
            <person name="Li C."/>
            <person name="Robertson H.M."/>
            <person name="Ji L."/>
            <person name="Meng X."/>
            <person name="Booth W."/>
            <person name="Chen Z."/>
            <person name="Childers C.P."/>
            <person name="Glastad K.M."/>
            <person name="Gokhale K."/>
            <person name="Gowin J."/>
            <person name="Gronenberg W."/>
            <person name="Hermansen R.A."/>
            <person name="Hu H."/>
            <person name="Hunt B.G."/>
            <person name="Huylmans A.K."/>
            <person name="Khalil S.M."/>
            <person name="Mitchell R.D."/>
            <person name="Munoz-Torres M.C."/>
            <person name="Mustard J.A."/>
            <person name="Pan H."/>
            <person name="Reese J.T."/>
            <person name="Scharf M.E."/>
            <person name="Sun F."/>
            <person name="Vogel H."/>
            <person name="Xiao J."/>
            <person name="Yang W."/>
            <person name="Yang Z."/>
            <person name="Yang Z."/>
            <person name="Zhou J."/>
            <person name="Zhu J."/>
            <person name="Brent C.S."/>
            <person name="Elsik C.G."/>
            <person name="Goodisman M.A."/>
            <person name="Liberles D.A."/>
            <person name="Roe R.M."/>
            <person name="Vargo E.L."/>
            <person name="Vilcinskas A."/>
            <person name="Wang J."/>
            <person name="Bornberg-Bauer E."/>
            <person name="Korb J."/>
            <person name="Zhang G."/>
            <person name="Liebig J."/>
        </authorList>
    </citation>
    <scope>NUCLEOTIDE SEQUENCE [LARGE SCALE GENOMIC DNA]</scope>
    <source>
        <tissue evidence="9">Whole organism</tissue>
    </source>
</reference>
<evidence type="ECO:0000256" key="1">
    <source>
        <dbReference type="ARBA" id="ARBA00004651"/>
    </source>
</evidence>
<comment type="caution">
    <text evidence="8">Lacks conserved residue(s) required for the propagation of feature annotation.</text>
</comment>
<dbReference type="GO" id="GO:0030425">
    <property type="term" value="C:dendrite"/>
    <property type="evidence" value="ECO:0007669"/>
    <property type="project" value="TreeGrafter"/>
</dbReference>
<sequence length="435" mass="50088">MDFRSSVLPLYYVSKLLGLAPFLFNKNVSVNREQKTSKLLSPSVIWSLFIFLSHFTAFLSIMIWSILYDYREYKLNVTVPDALTIFLMYGTCFASLLIGAVLSRNRVETVMTNFTAIDQILLQENRDGIYRKTRLILLIQLSVLVAFLVGFYCYHVYVWAYGTSYIYLISKDITNFSNTIMIIQYINIMQILRHRFRILNEHLSSSCGSKSLESHYSLIKHQNVINRPNFRTIQIENVANNSTETPISHSYYLSELPMTTNNQRPEEVLQIHTLRQAYSDLYDVTELINKIYGYQILLEVGYDFVSLVSYLYYALETLNVKMTVDHNQRGEESFILEVVSSLCWVTQNLVRVLCITGSCFAATEEARRTSTVVHKLLLRQSLKGDTSAELQLFSMQLLSNKVQFTAGGFFSVNLSLVYSMVGVATTYIIILLQFK</sequence>
<dbReference type="AlphaFoldDB" id="A0A067RKE6"/>
<dbReference type="GO" id="GO:0043025">
    <property type="term" value="C:neuronal cell body"/>
    <property type="evidence" value="ECO:0007669"/>
    <property type="project" value="TreeGrafter"/>
</dbReference>
<dbReference type="GO" id="GO:0007635">
    <property type="term" value="P:chemosensory behavior"/>
    <property type="evidence" value="ECO:0007669"/>
    <property type="project" value="TreeGrafter"/>
</dbReference>
<keyword evidence="3 8" id="KW-0812">Transmembrane</keyword>
<dbReference type="InterPro" id="IPR013604">
    <property type="entry name" value="7TM_chemorcpt"/>
</dbReference>
<dbReference type="OMA" id="TILYWFT"/>
<keyword evidence="5 8" id="KW-0472">Membrane</keyword>
<dbReference type="GO" id="GO:0007165">
    <property type="term" value="P:signal transduction"/>
    <property type="evidence" value="ECO:0007669"/>
    <property type="project" value="UniProtKB-KW"/>
</dbReference>
<keyword evidence="2 8" id="KW-1003">Cell membrane</keyword>
<dbReference type="eggNOG" id="ENOG502S2QD">
    <property type="taxonomic scope" value="Eukaryota"/>
</dbReference>
<dbReference type="Pfam" id="PF08395">
    <property type="entry name" value="7tm_7"/>
    <property type="match status" value="1"/>
</dbReference>
<dbReference type="EMBL" id="KK852626">
    <property type="protein sequence ID" value="KDR19909.1"/>
    <property type="molecule type" value="Genomic_DNA"/>
</dbReference>
<comment type="subcellular location">
    <subcellularLocation>
        <location evidence="1 8">Cell membrane</location>
        <topology evidence="1 8">Multi-pass membrane protein</topology>
    </subcellularLocation>
</comment>
<evidence type="ECO:0000256" key="8">
    <source>
        <dbReference type="RuleBase" id="RU363108"/>
    </source>
</evidence>
<dbReference type="GO" id="GO:0030424">
    <property type="term" value="C:axon"/>
    <property type="evidence" value="ECO:0007669"/>
    <property type="project" value="TreeGrafter"/>
</dbReference>
<dbReference type="GO" id="GO:0050909">
    <property type="term" value="P:sensory perception of taste"/>
    <property type="evidence" value="ECO:0007669"/>
    <property type="project" value="InterPro"/>
</dbReference>
<evidence type="ECO:0000256" key="4">
    <source>
        <dbReference type="ARBA" id="ARBA00022989"/>
    </source>
</evidence>
<dbReference type="FunCoup" id="A0A067RKE6">
    <property type="interactions" value="9"/>
</dbReference>
<feature type="transmembrane region" description="Helical" evidence="8">
    <location>
        <begin position="165"/>
        <end position="188"/>
    </location>
</feature>
<name>A0A067RKE6_ZOONE</name>
<dbReference type="PANTHER" id="PTHR21143:SF133">
    <property type="entry name" value="GUSTATORY AND PHEROMONE RECEPTOR 32A-RELATED"/>
    <property type="match status" value="1"/>
</dbReference>
<keyword evidence="6 8" id="KW-0675">Receptor</keyword>
<protein>
    <recommendedName>
        <fullName evidence="8">Gustatory receptor</fullName>
    </recommendedName>
</protein>
<proteinExistence type="inferred from homology"/>
<feature type="transmembrane region" description="Helical" evidence="8">
    <location>
        <begin position="82"/>
        <end position="102"/>
    </location>
</feature>
<accession>A0A067RKE6</accession>
<dbReference type="GO" id="GO:0005886">
    <property type="term" value="C:plasma membrane"/>
    <property type="evidence" value="ECO:0007669"/>
    <property type="project" value="UniProtKB-SubCell"/>
</dbReference>
<feature type="transmembrane region" description="Helical" evidence="8">
    <location>
        <begin position="6"/>
        <end position="24"/>
    </location>
</feature>